<proteinExistence type="inferred from homology"/>
<dbReference type="InterPro" id="IPR001374">
    <property type="entry name" value="R3H_dom"/>
</dbReference>
<dbReference type="Pfam" id="PF21138">
    <property type="entry name" value="SMUBP-2_HCS1_1B"/>
    <property type="match status" value="1"/>
</dbReference>
<evidence type="ECO:0000256" key="8">
    <source>
        <dbReference type="ARBA" id="ARBA00022771"/>
    </source>
</evidence>
<dbReference type="SMART" id="SM00393">
    <property type="entry name" value="R3H"/>
    <property type="match status" value="1"/>
</dbReference>
<dbReference type="CDD" id="cd02325">
    <property type="entry name" value="R3H"/>
    <property type="match status" value="1"/>
</dbReference>
<accession>A0ABP0FUJ9</accession>
<keyword evidence="20" id="KW-1185">Reference proteome</keyword>
<evidence type="ECO:0000256" key="15">
    <source>
        <dbReference type="PROSITE-ProRule" id="PRU00449"/>
    </source>
</evidence>
<evidence type="ECO:0000256" key="11">
    <source>
        <dbReference type="ARBA" id="ARBA00022833"/>
    </source>
</evidence>
<keyword evidence="9" id="KW-0378">Hydrolase</keyword>
<keyword evidence="8 15" id="KW-0863">Zinc-finger</keyword>
<dbReference type="InterPro" id="IPR041677">
    <property type="entry name" value="DNA2/NAM7_AAA_11"/>
</dbReference>
<gene>
    <name evidence="19" type="ORF">CVLEPA_LOCUS14370</name>
</gene>
<dbReference type="NCBIfam" id="TIGR00376">
    <property type="entry name" value="IGHMBP2 family helicase"/>
    <property type="match status" value="1"/>
</dbReference>
<dbReference type="PROSITE" id="PS51039">
    <property type="entry name" value="ZF_AN1"/>
    <property type="match status" value="1"/>
</dbReference>
<name>A0ABP0FUJ9_CLALP</name>
<keyword evidence="12" id="KW-0067">ATP-binding</keyword>
<comment type="caution">
    <text evidence="19">The sequence shown here is derived from an EMBL/GenBank/DDBJ whole genome shotgun (WGS) entry which is preliminary data.</text>
</comment>
<dbReference type="SMART" id="SM00154">
    <property type="entry name" value="ZnF_AN1"/>
    <property type="match status" value="1"/>
</dbReference>
<feature type="domain" description="R3H" evidence="18">
    <location>
        <begin position="750"/>
        <end position="816"/>
    </location>
</feature>
<dbReference type="Proteomes" id="UP001642483">
    <property type="component" value="Unassembled WGS sequence"/>
</dbReference>
<dbReference type="SUPFAM" id="SSF82708">
    <property type="entry name" value="R3H domain"/>
    <property type="match status" value="1"/>
</dbReference>
<feature type="region of interest" description="Disordered" evidence="16">
    <location>
        <begin position="916"/>
        <end position="950"/>
    </location>
</feature>
<evidence type="ECO:0000259" key="17">
    <source>
        <dbReference type="PROSITE" id="PS51039"/>
    </source>
</evidence>
<keyword evidence="7" id="KW-0547">Nucleotide-binding</keyword>
<organism evidence="19 20">
    <name type="scientific">Clavelina lepadiformis</name>
    <name type="common">Light-bulb sea squirt</name>
    <name type="synonym">Ascidia lepadiformis</name>
    <dbReference type="NCBI Taxonomy" id="159417"/>
    <lineage>
        <taxon>Eukaryota</taxon>
        <taxon>Metazoa</taxon>
        <taxon>Chordata</taxon>
        <taxon>Tunicata</taxon>
        <taxon>Ascidiacea</taxon>
        <taxon>Aplousobranchia</taxon>
        <taxon>Clavelinidae</taxon>
        <taxon>Clavelina</taxon>
    </lineage>
</organism>
<dbReference type="Pfam" id="PF01424">
    <property type="entry name" value="R3H"/>
    <property type="match status" value="1"/>
</dbReference>
<evidence type="ECO:0000256" key="13">
    <source>
        <dbReference type="ARBA" id="ARBA00023242"/>
    </source>
</evidence>
<feature type="domain" description="AN1-type" evidence="17">
    <location>
        <begin position="959"/>
        <end position="1008"/>
    </location>
</feature>
<evidence type="ECO:0000313" key="19">
    <source>
        <dbReference type="EMBL" id="CAK8683282.1"/>
    </source>
</evidence>
<dbReference type="PANTHER" id="PTHR43788:SF8">
    <property type="entry name" value="DNA-BINDING PROTEIN SMUBP-2"/>
    <property type="match status" value="1"/>
</dbReference>
<comment type="subcellular location">
    <subcellularLocation>
        <location evidence="2">Cytoplasm</location>
    </subcellularLocation>
    <subcellularLocation>
        <location evidence="1">Nucleus</location>
    </subcellularLocation>
</comment>
<dbReference type="SUPFAM" id="SSF118310">
    <property type="entry name" value="AN1-like Zinc finger"/>
    <property type="match status" value="1"/>
</dbReference>
<evidence type="ECO:0000256" key="9">
    <source>
        <dbReference type="ARBA" id="ARBA00022801"/>
    </source>
</evidence>
<evidence type="ECO:0000256" key="1">
    <source>
        <dbReference type="ARBA" id="ARBA00004123"/>
    </source>
</evidence>
<keyword evidence="6" id="KW-0479">Metal-binding</keyword>
<dbReference type="EMBL" id="CAWYQH010000097">
    <property type="protein sequence ID" value="CAK8683282.1"/>
    <property type="molecule type" value="Genomic_DNA"/>
</dbReference>
<dbReference type="InterPro" id="IPR027417">
    <property type="entry name" value="P-loop_NTPase"/>
</dbReference>
<evidence type="ECO:0000256" key="10">
    <source>
        <dbReference type="ARBA" id="ARBA00022806"/>
    </source>
</evidence>
<evidence type="ECO:0000256" key="5">
    <source>
        <dbReference type="ARBA" id="ARBA00022490"/>
    </source>
</evidence>
<keyword evidence="11" id="KW-0862">Zinc</keyword>
<reference evidence="19 20" key="1">
    <citation type="submission" date="2024-02" db="EMBL/GenBank/DDBJ databases">
        <authorList>
            <person name="Daric V."/>
            <person name="Darras S."/>
        </authorList>
    </citation>
    <scope>NUCLEOTIDE SEQUENCE [LARGE SCALE GENOMIC DNA]</scope>
</reference>
<keyword evidence="5" id="KW-0963">Cytoplasm</keyword>
<dbReference type="InterPro" id="IPR004483">
    <property type="entry name" value="SMUBP-2/Hcs1-like"/>
</dbReference>
<dbReference type="Gene3D" id="3.30.1370.50">
    <property type="entry name" value="R3H-like domain"/>
    <property type="match status" value="1"/>
</dbReference>
<evidence type="ECO:0000256" key="2">
    <source>
        <dbReference type="ARBA" id="ARBA00004496"/>
    </source>
</evidence>
<dbReference type="InterPro" id="IPR041679">
    <property type="entry name" value="DNA2/NAM7-like_C"/>
</dbReference>
<dbReference type="SMART" id="SM00382">
    <property type="entry name" value="AAA"/>
    <property type="match status" value="1"/>
</dbReference>
<dbReference type="InterPro" id="IPR000058">
    <property type="entry name" value="Znf_AN1"/>
</dbReference>
<protein>
    <recommendedName>
        <fullName evidence="4">DNA helicase</fullName>
        <ecNumber evidence="4">3.6.4.12</ecNumber>
    </recommendedName>
</protein>
<evidence type="ECO:0000313" key="20">
    <source>
        <dbReference type="Proteomes" id="UP001642483"/>
    </source>
</evidence>
<dbReference type="Gene3D" id="4.10.1110.10">
    <property type="entry name" value="AN1-like Zinc finger"/>
    <property type="match status" value="1"/>
</dbReference>
<dbReference type="PANTHER" id="PTHR43788">
    <property type="entry name" value="DNA2/NAM7 HELICASE FAMILY MEMBER"/>
    <property type="match status" value="1"/>
</dbReference>
<comment type="similarity">
    <text evidence="3">Belongs to the DNA2/NAM7 helicase family.</text>
</comment>
<keyword evidence="13" id="KW-0539">Nucleus</keyword>
<dbReference type="InterPro" id="IPR050534">
    <property type="entry name" value="Coronavir_polyprotein_1ab"/>
</dbReference>
<dbReference type="Pfam" id="PF13087">
    <property type="entry name" value="AAA_12"/>
    <property type="match status" value="1"/>
</dbReference>
<dbReference type="InterPro" id="IPR048761">
    <property type="entry name" value="SMUBP-2_HCS1_1B"/>
</dbReference>
<dbReference type="SMART" id="SM00487">
    <property type="entry name" value="DEXDc"/>
    <property type="match status" value="1"/>
</dbReference>
<keyword evidence="10" id="KW-0347">Helicase</keyword>
<dbReference type="InterPro" id="IPR014001">
    <property type="entry name" value="Helicase_ATP-bd"/>
</dbReference>
<dbReference type="Pfam" id="PF13086">
    <property type="entry name" value="AAA_11"/>
    <property type="match status" value="1"/>
</dbReference>
<evidence type="ECO:0000256" key="7">
    <source>
        <dbReference type="ARBA" id="ARBA00022741"/>
    </source>
</evidence>
<dbReference type="InterPro" id="IPR036867">
    <property type="entry name" value="R3H_dom_sf"/>
</dbReference>
<dbReference type="InterPro" id="IPR035896">
    <property type="entry name" value="AN1-like_Znf"/>
</dbReference>
<evidence type="ECO:0000256" key="14">
    <source>
        <dbReference type="ARBA" id="ARBA00048432"/>
    </source>
</evidence>
<comment type="catalytic activity">
    <reaction evidence="14">
        <text>ATP + H2O = ADP + phosphate + H(+)</text>
        <dbReference type="Rhea" id="RHEA:13065"/>
        <dbReference type="ChEBI" id="CHEBI:15377"/>
        <dbReference type="ChEBI" id="CHEBI:15378"/>
        <dbReference type="ChEBI" id="CHEBI:30616"/>
        <dbReference type="ChEBI" id="CHEBI:43474"/>
        <dbReference type="ChEBI" id="CHEBI:456216"/>
        <dbReference type="EC" id="3.6.4.12"/>
    </reaction>
    <physiologicalReaction direction="left-to-right" evidence="14">
        <dbReference type="Rhea" id="RHEA:13066"/>
    </physiologicalReaction>
</comment>
<dbReference type="InterPro" id="IPR003593">
    <property type="entry name" value="AAA+_ATPase"/>
</dbReference>
<dbReference type="Gene3D" id="3.40.50.300">
    <property type="entry name" value="P-loop containing nucleotide triphosphate hydrolases"/>
    <property type="match status" value="2"/>
</dbReference>
<dbReference type="SUPFAM" id="SSF52540">
    <property type="entry name" value="P-loop containing nucleoside triphosphate hydrolases"/>
    <property type="match status" value="1"/>
</dbReference>
<dbReference type="InterPro" id="IPR047187">
    <property type="entry name" value="SF1_C_Upf1"/>
</dbReference>
<dbReference type="PROSITE" id="PS51061">
    <property type="entry name" value="R3H"/>
    <property type="match status" value="1"/>
</dbReference>
<dbReference type="Gene3D" id="2.40.30.270">
    <property type="match status" value="1"/>
</dbReference>
<dbReference type="CDD" id="cd18808">
    <property type="entry name" value="SF1_C_Upf1"/>
    <property type="match status" value="1"/>
</dbReference>
<dbReference type="EC" id="3.6.4.12" evidence="4"/>
<evidence type="ECO:0000256" key="3">
    <source>
        <dbReference type="ARBA" id="ARBA00007913"/>
    </source>
</evidence>
<evidence type="ECO:0000259" key="18">
    <source>
        <dbReference type="PROSITE" id="PS51061"/>
    </source>
</evidence>
<dbReference type="CDD" id="cd18044">
    <property type="entry name" value="DEXXQc_SMUBP2"/>
    <property type="match status" value="1"/>
</dbReference>
<evidence type="ECO:0000256" key="12">
    <source>
        <dbReference type="ARBA" id="ARBA00022840"/>
    </source>
</evidence>
<sequence length="1062" mass="118368">MTDFVEKQLNLLEVEHLAEIDENNTERANLSVKILQRRGLCIPKLVINSVKTGLYSRTIASFSLRTIDKTFPFNLLSQGDIVKLNYQSQQEENEWSDCNGIVTKTSERQISVAFDGIGNRSFLDNLNQHGNSVALIKVANKVTYERLKKAMKMLDSYSVGPAEHLIEILFGNASPLSGKGPDLTFHNVELNECQRQAVSFALSQRNVAIIHGPPGTGKTTTIIEIIAQLVSSGQKVLACAPSNVAVDNLVEKLTGISMKNPHGKTSSQSKKIKVVRIGHPARILDPKLQELSLDALIARGGAAAIIRDVRSDLERIHLKLSHCRDKSQQQSIRKERKSLLAELRKREKKAIVDVLSPADVVLATNVGAYPGGPVGYLDEGHFDVIVIDECGQALEASCWIPLLRARKCILAGDHLQLSPTIVSHEAAKEGLSLTLLERLIKLHGNLVVRMLTQQYRMHEHIMGWSSHQMYDGKLTAHSSVASHLLSDMPNVISTDDTKIPMLLIDTDGCDMNEAESEESDSRANEGEVKIVYFHVMGLIDAGVAPSDIAVVSPYNLQVDILRKLFRETYPQLEIKSVDGFQGREKEAVVLTLVRSNGQGEVGFLSDKRRLNVAVTRARRHLAVICDSGTVCQDDFIKTLVDYINEHGEVRTGFEYAHLKEKEAFDVLASFHLNTAAAVEASKPSLKLANNNTNPTTTKKIEKKAFYKKSDSTSSAVTPLPPHRIDFDELIEEYRKILIKYKNFFSKNEQQSKIEKDNDLSSALDITVSGDNQEITFPACLTAAERKAVHTICEEMGLTHVSMDEGMSRRISVGYKSSKDVVTNKDHLDVGDMKKLSLVKEVLSNEEVSIRRNDLEETHHFENLLNPGAKSKSDKLLPSPNTKLAMCEKCGKELPKDNLQIHLLHCERIMRLKQRTKHEVIKPSSAKPSKVDKAKKKNQRTSQKKESQSNDFDKLINEAMSSNRACQHDNCTFNVTTTGQLCTICKRMFCLKHCVPEAHGCGNQARANARRQISKDGILYSGSGVPDRKLPAEKRTFIKNKLSSKIKDMEDSRKITKKSKDTR</sequence>
<evidence type="ECO:0000256" key="6">
    <source>
        <dbReference type="ARBA" id="ARBA00022723"/>
    </source>
</evidence>
<evidence type="ECO:0000256" key="4">
    <source>
        <dbReference type="ARBA" id="ARBA00012551"/>
    </source>
</evidence>
<evidence type="ECO:0000256" key="16">
    <source>
        <dbReference type="SAM" id="MobiDB-lite"/>
    </source>
</evidence>